<reference evidence="2" key="1">
    <citation type="submission" date="2022-07" db="EMBL/GenBank/DDBJ databases">
        <title>Isolation, identification, and degradation of a PFOSA degrading strain from sewage treatment plant.</title>
        <authorList>
            <person name="Zhang L."/>
            <person name="Huo Y."/>
        </authorList>
    </citation>
    <scope>NUCLEOTIDE SEQUENCE</scope>
    <source>
        <strain evidence="2">C1</strain>
    </source>
</reference>
<keyword evidence="3" id="KW-1185">Reference proteome</keyword>
<evidence type="ECO:0000313" key="3">
    <source>
        <dbReference type="Proteomes" id="UP001059844"/>
    </source>
</evidence>
<dbReference type="EMBL" id="CP101751">
    <property type="protein sequence ID" value="UUC44193.1"/>
    <property type="molecule type" value="Genomic_DNA"/>
</dbReference>
<keyword evidence="1" id="KW-0812">Transmembrane</keyword>
<accession>A0ABY5IQY4</accession>
<sequence>MFTNISWPDYITYVATATIIYYIVIGLKYFRNDLADTFASKRSGRSETLFMEEEHQERDFPLGEDKPVFFETSTDQDFDDVEELIARIKEIVAKSAHLEVQTGDFKKYLGLTLNEYPSIKKSALRASVNELIVSECQKNGTVKLSMDEVDLLW</sequence>
<gene>
    <name evidence="2" type="ORF">NOX80_11165</name>
</gene>
<keyword evidence="1" id="KW-1133">Transmembrane helix</keyword>
<name>A0ABY5IQY4_9FLAO</name>
<proteinExistence type="predicted"/>
<dbReference type="Proteomes" id="UP001059844">
    <property type="component" value="Chromosome"/>
</dbReference>
<evidence type="ECO:0000313" key="2">
    <source>
        <dbReference type="EMBL" id="UUC44193.1"/>
    </source>
</evidence>
<protein>
    <submittedName>
        <fullName evidence="2">Uncharacterized protein</fullName>
    </submittedName>
</protein>
<dbReference type="RefSeq" id="WP_256549863.1">
    <property type="nucleotide sequence ID" value="NZ_CP101751.1"/>
</dbReference>
<organism evidence="2 3">
    <name type="scientific">Flavobacterium cerinum</name>
    <dbReference type="NCBI Taxonomy" id="2502784"/>
    <lineage>
        <taxon>Bacteria</taxon>
        <taxon>Pseudomonadati</taxon>
        <taxon>Bacteroidota</taxon>
        <taxon>Flavobacteriia</taxon>
        <taxon>Flavobacteriales</taxon>
        <taxon>Flavobacteriaceae</taxon>
        <taxon>Flavobacterium</taxon>
    </lineage>
</organism>
<evidence type="ECO:0000256" key="1">
    <source>
        <dbReference type="SAM" id="Phobius"/>
    </source>
</evidence>
<feature type="transmembrane region" description="Helical" evidence="1">
    <location>
        <begin position="12"/>
        <end position="30"/>
    </location>
</feature>
<keyword evidence="1" id="KW-0472">Membrane</keyword>